<reference evidence="1 2" key="1">
    <citation type="submission" date="2011-08" db="EMBL/GenBank/DDBJ databases">
        <authorList>
            <person name="Weinstock G."/>
            <person name="Sodergren E."/>
            <person name="Clifton S."/>
            <person name="Fulton L."/>
            <person name="Fulton B."/>
            <person name="Courtney L."/>
            <person name="Fronick C."/>
            <person name="Harrison M."/>
            <person name="Strong C."/>
            <person name="Farmer C."/>
            <person name="Delahaunty K."/>
            <person name="Markovic C."/>
            <person name="Hall O."/>
            <person name="Minx P."/>
            <person name="Tomlinson C."/>
            <person name="Mitreva M."/>
            <person name="Hou S."/>
            <person name="Chen J."/>
            <person name="Wollam A."/>
            <person name="Pepin K.H."/>
            <person name="Johnson M."/>
            <person name="Bhonagiri V."/>
            <person name="Zhang X."/>
            <person name="Suruliraj S."/>
            <person name="Warren W."/>
            <person name="Chinwalla A."/>
            <person name="Mardis E.R."/>
            <person name="Wilson R.K."/>
        </authorList>
    </citation>
    <scope>NUCLEOTIDE SEQUENCE [LARGE SCALE GENOMIC DNA]</scope>
    <source>
        <strain evidence="1 2">ATCC 29863</strain>
    </source>
</reference>
<dbReference type="Proteomes" id="UP000004459">
    <property type="component" value="Unassembled WGS sequence"/>
</dbReference>
<dbReference type="HOGENOM" id="CLU_3270416_0_0_9"/>
<proteinExistence type="predicted"/>
<dbReference type="AlphaFoldDB" id="G9YP87"/>
<gene>
    <name evidence="1" type="ORF">HMPREF0372_01316</name>
</gene>
<sequence>MCGFRHCTTPAPPVQKNFVLDFCLQTAYTTLNKGRENDRPP</sequence>
<organism evidence="1 2">
    <name type="scientific">Flavonifractor plautii ATCC 29863</name>
    <dbReference type="NCBI Taxonomy" id="411475"/>
    <lineage>
        <taxon>Bacteria</taxon>
        <taxon>Bacillati</taxon>
        <taxon>Bacillota</taxon>
        <taxon>Clostridia</taxon>
        <taxon>Eubacteriales</taxon>
        <taxon>Oscillospiraceae</taxon>
        <taxon>Flavonifractor</taxon>
    </lineage>
</organism>
<protein>
    <submittedName>
        <fullName evidence="1">Uncharacterized protein</fullName>
    </submittedName>
</protein>
<evidence type="ECO:0000313" key="2">
    <source>
        <dbReference type="Proteomes" id="UP000004459"/>
    </source>
</evidence>
<evidence type="ECO:0000313" key="1">
    <source>
        <dbReference type="EMBL" id="EHM52879.1"/>
    </source>
</evidence>
<name>G9YP87_FLAPL</name>
<accession>G9YP87</accession>
<dbReference type="EMBL" id="AGCK01000090">
    <property type="protein sequence ID" value="EHM52879.1"/>
    <property type="molecule type" value="Genomic_DNA"/>
</dbReference>
<comment type="caution">
    <text evidence="1">The sequence shown here is derived from an EMBL/GenBank/DDBJ whole genome shotgun (WGS) entry which is preliminary data.</text>
</comment>